<organism evidence="1 2">
    <name type="scientific">Microtetraspora malaysiensis</name>
    <dbReference type="NCBI Taxonomy" id="161358"/>
    <lineage>
        <taxon>Bacteria</taxon>
        <taxon>Bacillati</taxon>
        <taxon>Actinomycetota</taxon>
        <taxon>Actinomycetes</taxon>
        <taxon>Streptosporangiales</taxon>
        <taxon>Streptosporangiaceae</taxon>
        <taxon>Microtetraspora</taxon>
    </lineage>
</organism>
<name>A0ABW6SQE1_9ACTN</name>
<keyword evidence="2" id="KW-1185">Reference proteome</keyword>
<dbReference type="RefSeq" id="WP_387411968.1">
    <property type="nucleotide sequence ID" value="NZ_JBIASD010000009.1"/>
</dbReference>
<dbReference type="EMBL" id="JBIASD010000009">
    <property type="protein sequence ID" value="MFF3667128.1"/>
    <property type="molecule type" value="Genomic_DNA"/>
</dbReference>
<evidence type="ECO:0000313" key="2">
    <source>
        <dbReference type="Proteomes" id="UP001602013"/>
    </source>
</evidence>
<proteinExistence type="predicted"/>
<reference evidence="1 2" key="1">
    <citation type="submission" date="2024-10" db="EMBL/GenBank/DDBJ databases">
        <title>The Natural Products Discovery Center: Release of the First 8490 Sequenced Strains for Exploring Actinobacteria Biosynthetic Diversity.</title>
        <authorList>
            <person name="Kalkreuter E."/>
            <person name="Kautsar S.A."/>
            <person name="Yang D."/>
            <person name="Bader C.D."/>
            <person name="Teijaro C.N."/>
            <person name="Fluegel L."/>
            <person name="Davis C.M."/>
            <person name="Simpson J.R."/>
            <person name="Lauterbach L."/>
            <person name="Steele A.D."/>
            <person name="Gui C."/>
            <person name="Meng S."/>
            <person name="Li G."/>
            <person name="Viehrig K."/>
            <person name="Ye F."/>
            <person name="Su P."/>
            <person name="Kiefer A.F."/>
            <person name="Nichols A."/>
            <person name="Cepeda A.J."/>
            <person name="Yan W."/>
            <person name="Fan B."/>
            <person name="Jiang Y."/>
            <person name="Adhikari A."/>
            <person name="Zheng C.-J."/>
            <person name="Schuster L."/>
            <person name="Cowan T.M."/>
            <person name="Smanski M.J."/>
            <person name="Chevrette M.G."/>
            <person name="De Carvalho L.P.S."/>
            <person name="Shen B."/>
        </authorList>
    </citation>
    <scope>NUCLEOTIDE SEQUENCE [LARGE SCALE GENOMIC DNA]</scope>
    <source>
        <strain evidence="1 2">NPDC002173</strain>
    </source>
</reference>
<gene>
    <name evidence="1" type="ORF">ACFYXI_16130</name>
</gene>
<protein>
    <submittedName>
        <fullName evidence="1">Uncharacterized protein</fullName>
    </submittedName>
</protein>
<sequence length="71" mass="7791">MAELPADLVKAWRWELGLAVVRDLQVARPPTTPEDLEALETDVLARFVLARAAAGLCNSTAATTARYDRRP</sequence>
<accession>A0ABW6SQE1</accession>
<evidence type="ECO:0000313" key="1">
    <source>
        <dbReference type="EMBL" id="MFF3667128.1"/>
    </source>
</evidence>
<comment type="caution">
    <text evidence="1">The sequence shown here is derived from an EMBL/GenBank/DDBJ whole genome shotgun (WGS) entry which is preliminary data.</text>
</comment>
<dbReference type="Proteomes" id="UP001602013">
    <property type="component" value="Unassembled WGS sequence"/>
</dbReference>